<dbReference type="SMART" id="SM00066">
    <property type="entry name" value="GAL4"/>
    <property type="match status" value="1"/>
</dbReference>
<keyword evidence="3" id="KW-0238">DNA-binding</keyword>
<dbReference type="GO" id="GO:0003677">
    <property type="term" value="F:DNA binding"/>
    <property type="evidence" value="ECO:0007669"/>
    <property type="project" value="UniProtKB-KW"/>
</dbReference>
<dbReference type="Pfam" id="PF00172">
    <property type="entry name" value="Zn_clus"/>
    <property type="match status" value="1"/>
</dbReference>
<dbReference type="AlphaFoldDB" id="A0AA91Q3K4"/>
<feature type="compositionally biased region" description="Basic and acidic residues" evidence="5">
    <location>
        <begin position="178"/>
        <end position="190"/>
    </location>
</feature>
<dbReference type="SUPFAM" id="SSF57701">
    <property type="entry name" value="Zn2/Cys6 DNA-binding domain"/>
    <property type="match status" value="1"/>
</dbReference>
<dbReference type="EMBL" id="LYUB02000002">
    <property type="protein sequence ID" value="OVF10484.1"/>
    <property type="molecule type" value="Genomic_DNA"/>
</dbReference>
<feature type="compositionally biased region" description="Polar residues" evidence="5">
    <location>
        <begin position="191"/>
        <end position="214"/>
    </location>
</feature>
<dbReference type="CDD" id="cd00067">
    <property type="entry name" value="GAL4"/>
    <property type="match status" value="1"/>
</dbReference>
<dbReference type="Gene3D" id="4.10.240.10">
    <property type="entry name" value="Zn(2)-C6 fungal-type DNA-binding domain"/>
    <property type="match status" value="1"/>
</dbReference>
<feature type="region of interest" description="Disordered" evidence="5">
    <location>
        <begin position="178"/>
        <end position="214"/>
    </location>
</feature>
<evidence type="ECO:0000313" key="8">
    <source>
        <dbReference type="Proteomes" id="UP000195602"/>
    </source>
</evidence>
<reference evidence="7 8" key="1">
    <citation type="submission" date="2017-04" db="EMBL/GenBank/DDBJ databases">
        <title>Draft genome of the yeast Clavispora lusitaniae type strain CBS 6936.</title>
        <authorList>
            <person name="Durrens P."/>
            <person name="Klopp C."/>
            <person name="Biteau N."/>
            <person name="Fitton-Ouhabi V."/>
            <person name="Dementhon K."/>
            <person name="Accoceberry I."/>
            <person name="Sherman D.J."/>
            <person name="Noel T."/>
        </authorList>
    </citation>
    <scope>NUCLEOTIDE SEQUENCE [LARGE SCALE GENOMIC DNA]</scope>
    <source>
        <strain evidence="7 8">CBS 6936</strain>
    </source>
</reference>
<dbReference type="PANTHER" id="PTHR47663">
    <property type="entry name" value="XYLANOLYTIC TRANSCRIPTIONAL ACTIVATOR XLNR-RELATED"/>
    <property type="match status" value="1"/>
</dbReference>
<dbReference type="PANTHER" id="PTHR47663:SF1">
    <property type="entry name" value="XYLANOLYTIC TRANSCRIPTIONAL ACTIVATOR XLNR-RELATED"/>
    <property type="match status" value="1"/>
</dbReference>
<dbReference type="InterPro" id="IPR051439">
    <property type="entry name" value="XlnR/Xlr1"/>
</dbReference>
<name>A0AA91Q3K4_CLALS</name>
<dbReference type="KEGG" id="clus:A9F13_02g03047"/>
<dbReference type="PROSITE" id="PS50048">
    <property type="entry name" value="ZN2_CY6_FUNGAL_2"/>
    <property type="match status" value="1"/>
</dbReference>
<evidence type="ECO:0000256" key="5">
    <source>
        <dbReference type="SAM" id="MobiDB-lite"/>
    </source>
</evidence>
<dbReference type="PROSITE" id="PS00463">
    <property type="entry name" value="ZN2_CY6_FUNGAL_1"/>
    <property type="match status" value="1"/>
</dbReference>
<keyword evidence="1" id="KW-0862">Zinc</keyword>
<evidence type="ECO:0000256" key="3">
    <source>
        <dbReference type="ARBA" id="ARBA00023125"/>
    </source>
</evidence>
<comment type="caution">
    <text evidence="7">The sequence shown here is derived from an EMBL/GenBank/DDBJ whole genome shotgun (WGS) entry which is preliminary data.</text>
</comment>
<feature type="compositionally biased region" description="Low complexity" evidence="5">
    <location>
        <begin position="244"/>
        <end position="259"/>
    </location>
</feature>
<feature type="domain" description="Zn(2)-C6 fungal-type" evidence="6">
    <location>
        <begin position="27"/>
        <end position="56"/>
    </location>
</feature>
<proteinExistence type="predicted"/>
<organism evidence="7 8">
    <name type="scientific">Clavispora lusitaniae</name>
    <name type="common">Candida lusitaniae</name>
    <dbReference type="NCBI Taxonomy" id="36911"/>
    <lineage>
        <taxon>Eukaryota</taxon>
        <taxon>Fungi</taxon>
        <taxon>Dikarya</taxon>
        <taxon>Ascomycota</taxon>
        <taxon>Saccharomycotina</taxon>
        <taxon>Pichiomycetes</taxon>
        <taxon>Metschnikowiaceae</taxon>
        <taxon>Clavispora</taxon>
    </lineage>
</organism>
<dbReference type="GO" id="GO:0008270">
    <property type="term" value="F:zinc ion binding"/>
    <property type="evidence" value="ECO:0007669"/>
    <property type="project" value="InterPro"/>
</dbReference>
<evidence type="ECO:0000259" key="6">
    <source>
        <dbReference type="PROSITE" id="PS50048"/>
    </source>
</evidence>
<feature type="region of interest" description="Disordered" evidence="5">
    <location>
        <begin position="240"/>
        <end position="259"/>
    </location>
</feature>
<sequence>MSNVYFAYSIKSDYHRPAPPRRKKSRACDACAVRKTRCDDARPCRHCINNRLECTEKRQRKKSGPKTLRHKTLASINSVASGRDSWSPALDFLRTPQSTPVPFAVASFGPRAAQLLAEPPSAPARLAVASYALLLAETHSRASARLLEAAPNSNPQGEKDGSKIRHDDLQTHSVHLHHADSVESSQDPKNRNGFSLQDSFNHADTFNSGNPENYQSQIAGIRSEINANADVYSASEHKSPSYFSVPVSRSSSSADSRSSPADMSMLVALVGDAYSSCALDNLGELSDEALYLLSCAELHMFGVHSLRRARPRLAHLRAAISHAQALAPPFDSRAAELRCALYVCERHALIFDGSLFNSALVSGGALVSVPSPLPPQIHPVSFAYARMLSALDSLGSAESASMISPNFVSLSPNPMSPNPISPNPMSPNALPSNPSVAPNLISPLHSSNFFAPDAVDPLRWEWRPSSSPQHIKYTVARARLDESVFSGAHPVAHLLHQVLAGRVLLRFSGEVARTFFAHELLAVMASVVTILAPNNQNDSAEGPSLGAAVALFALVPQFLAFLRAYLLVAPEQLAPEAVDILLGISKTVSMYMAPEWHRILSEPTLHEWFAQLVGPDDVSFLDGMAE</sequence>
<gene>
    <name evidence="7" type="ORF">A9F13_02g03047</name>
</gene>
<dbReference type="GO" id="GO:0000981">
    <property type="term" value="F:DNA-binding transcription factor activity, RNA polymerase II-specific"/>
    <property type="evidence" value="ECO:0007669"/>
    <property type="project" value="InterPro"/>
</dbReference>
<keyword evidence="4" id="KW-0804">Transcription</keyword>
<dbReference type="InterPro" id="IPR001138">
    <property type="entry name" value="Zn2Cys6_DnaBD"/>
</dbReference>
<evidence type="ECO:0000256" key="1">
    <source>
        <dbReference type="ARBA" id="ARBA00022833"/>
    </source>
</evidence>
<accession>A0AA91Q3K4</accession>
<evidence type="ECO:0000256" key="4">
    <source>
        <dbReference type="ARBA" id="ARBA00023163"/>
    </source>
</evidence>
<protein>
    <recommendedName>
        <fullName evidence="6">Zn(2)-C6 fungal-type domain-containing protein</fullName>
    </recommendedName>
</protein>
<dbReference type="Proteomes" id="UP000195602">
    <property type="component" value="Unassembled WGS sequence"/>
</dbReference>
<evidence type="ECO:0000256" key="2">
    <source>
        <dbReference type="ARBA" id="ARBA00023015"/>
    </source>
</evidence>
<evidence type="ECO:0000313" key="7">
    <source>
        <dbReference type="EMBL" id="OVF10484.1"/>
    </source>
</evidence>
<keyword evidence="2" id="KW-0805">Transcription regulation</keyword>
<dbReference type="InterPro" id="IPR036864">
    <property type="entry name" value="Zn2-C6_fun-type_DNA-bd_sf"/>
</dbReference>